<protein>
    <recommendedName>
        <fullName evidence="5">Cytochrome P450</fullName>
    </recommendedName>
</protein>
<feature type="compositionally biased region" description="Basic and acidic residues" evidence="2">
    <location>
        <begin position="45"/>
        <end position="56"/>
    </location>
</feature>
<evidence type="ECO:0008006" key="5">
    <source>
        <dbReference type="Google" id="ProtNLM"/>
    </source>
</evidence>
<evidence type="ECO:0000313" key="3">
    <source>
        <dbReference type="EMBL" id="TQK80064.1"/>
    </source>
</evidence>
<gene>
    <name evidence="3" type="ORF">FB563_7228</name>
</gene>
<accession>A0A542SZM1</accession>
<reference evidence="3 4" key="1">
    <citation type="submission" date="2019-06" db="EMBL/GenBank/DDBJ databases">
        <title>Sequencing the genomes of 1000 actinobacteria strains.</title>
        <authorList>
            <person name="Klenk H.-P."/>
        </authorList>
    </citation>
    <scope>NUCLEOTIDE SEQUENCE [LARGE SCALE GENOMIC DNA]</scope>
    <source>
        <strain evidence="3 4">DSM 41929</strain>
    </source>
</reference>
<name>A0A542SZM1_9ACTN</name>
<dbReference type="GO" id="GO:0004497">
    <property type="term" value="F:monooxygenase activity"/>
    <property type="evidence" value="ECO:0007669"/>
    <property type="project" value="InterPro"/>
</dbReference>
<dbReference type="GO" id="GO:0016705">
    <property type="term" value="F:oxidoreductase activity, acting on paired donors, with incorporation or reduction of molecular oxygen"/>
    <property type="evidence" value="ECO:0007669"/>
    <property type="project" value="InterPro"/>
</dbReference>
<keyword evidence="4" id="KW-1185">Reference proteome</keyword>
<proteinExistence type="inferred from homology"/>
<evidence type="ECO:0000256" key="1">
    <source>
        <dbReference type="ARBA" id="ARBA00010617"/>
    </source>
</evidence>
<dbReference type="Gene3D" id="1.10.630.10">
    <property type="entry name" value="Cytochrome P450"/>
    <property type="match status" value="1"/>
</dbReference>
<dbReference type="EMBL" id="VFNX01000003">
    <property type="protein sequence ID" value="TQK80064.1"/>
    <property type="molecule type" value="Genomic_DNA"/>
</dbReference>
<comment type="caution">
    <text evidence="3">The sequence shown here is derived from an EMBL/GenBank/DDBJ whole genome shotgun (WGS) entry which is preliminary data.</text>
</comment>
<evidence type="ECO:0000256" key="2">
    <source>
        <dbReference type="SAM" id="MobiDB-lite"/>
    </source>
</evidence>
<dbReference type="GO" id="GO:0020037">
    <property type="term" value="F:heme binding"/>
    <property type="evidence" value="ECO:0007669"/>
    <property type="project" value="InterPro"/>
</dbReference>
<dbReference type="PANTHER" id="PTHR46696:SF1">
    <property type="entry name" value="CYTOCHROME P450 YJIB-RELATED"/>
    <property type="match status" value="1"/>
</dbReference>
<dbReference type="GO" id="GO:0005506">
    <property type="term" value="F:iron ion binding"/>
    <property type="evidence" value="ECO:0007669"/>
    <property type="project" value="InterPro"/>
</dbReference>
<dbReference type="AlphaFoldDB" id="A0A542SZM1"/>
<dbReference type="STRING" id="164348.BFF78_00450"/>
<organism evidence="3 4">
    <name type="scientific">Streptomyces puniciscabiei</name>
    <dbReference type="NCBI Taxonomy" id="164348"/>
    <lineage>
        <taxon>Bacteria</taxon>
        <taxon>Bacillati</taxon>
        <taxon>Actinomycetota</taxon>
        <taxon>Actinomycetes</taxon>
        <taxon>Kitasatosporales</taxon>
        <taxon>Streptomycetaceae</taxon>
        <taxon>Streptomyces</taxon>
    </lineage>
</organism>
<dbReference type="SUPFAM" id="SSF48264">
    <property type="entry name" value="Cytochrome P450"/>
    <property type="match status" value="1"/>
</dbReference>
<evidence type="ECO:0000313" key="4">
    <source>
        <dbReference type="Proteomes" id="UP000318103"/>
    </source>
</evidence>
<sequence length="123" mass="13674">MSQTGEPAGIVVPATSMSARAVVNGMNWTGDSYRSTSSMSGTARWDPDRFDPDRRDNEHLGMYNRIHYCFGAPLARIELHAAIPELFRRVKFSGLLEDPPPYRANAVLRGPRHLPMAIEGFTA</sequence>
<comment type="similarity">
    <text evidence="1">Belongs to the cytochrome P450 family.</text>
</comment>
<dbReference type="InterPro" id="IPR036396">
    <property type="entry name" value="Cyt_P450_sf"/>
</dbReference>
<dbReference type="Proteomes" id="UP000318103">
    <property type="component" value="Unassembled WGS sequence"/>
</dbReference>
<feature type="region of interest" description="Disordered" evidence="2">
    <location>
        <begin position="33"/>
        <end position="56"/>
    </location>
</feature>
<dbReference type="PANTHER" id="PTHR46696">
    <property type="entry name" value="P450, PUTATIVE (EUROFUNG)-RELATED"/>
    <property type="match status" value="1"/>
</dbReference>